<gene>
    <name evidence="20" type="primary">CCC2</name>
    <name evidence="20" type="ORF">MEQU1_003293</name>
</gene>
<feature type="domain" description="HMA" evidence="19">
    <location>
        <begin position="89"/>
        <end position="155"/>
    </location>
</feature>
<dbReference type="InterPro" id="IPR006122">
    <property type="entry name" value="HMA_Cu_ion-bd"/>
</dbReference>
<dbReference type="GO" id="GO:0005524">
    <property type="term" value="F:ATP binding"/>
    <property type="evidence" value="ECO:0007669"/>
    <property type="project" value="UniProtKB-UniRule"/>
</dbReference>
<feature type="domain" description="HMA" evidence="19">
    <location>
        <begin position="14"/>
        <end position="81"/>
    </location>
</feature>
<dbReference type="PRINTS" id="PR00119">
    <property type="entry name" value="CATATPASE"/>
</dbReference>
<dbReference type="PROSITE" id="PS50846">
    <property type="entry name" value="HMA_2"/>
    <property type="match status" value="2"/>
</dbReference>
<keyword evidence="13 18" id="KW-1133">Transmembrane helix</keyword>
<keyword evidence="10 18" id="KW-0067">ATP-binding</keyword>
<evidence type="ECO:0000256" key="18">
    <source>
        <dbReference type="RuleBase" id="RU362081"/>
    </source>
</evidence>
<dbReference type="NCBIfam" id="TIGR01525">
    <property type="entry name" value="ATPase-IB_hvy"/>
    <property type="match status" value="1"/>
</dbReference>
<dbReference type="Gene3D" id="2.70.150.10">
    <property type="entry name" value="Calcium-transporting ATPase, cytoplasmic transduction domain A"/>
    <property type="match status" value="1"/>
</dbReference>
<dbReference type="Gene3D" id="3.30.70.100">
    <property type="match status" value="2"/>
</dbReference>
<evidence type="ECO:0000313" key="21">
    <source>
        <dbReference type="Proteomes" id="UP001214415"/>
    </source>
</evidence>
<evidence type="ECO:0000256" key="4">
    <source>
        <dbReference type="ARBA" id="ARBA00022448"/>
    </source>
</evidence>
<dbReference type="NCBIfam" id="TIGR00003">
    <property type="entry name" value="copper ion binding protein"/>
    <property type="match status" value="2"/>
</dbReference>
<dbReference type="GO" id="GO:0016020">
    <property type="term" value="C:membrane"/>
    <property type="evidence" value="ECO:0007669"/>
    <property type="project" value="UniProtKB-SubCell"/>
</dbReference>
<evidence type="ECO:0000256" key="16">
    <source>
        <dbReference type="ARBA" id="ARBA00023136"/>
    </source>
</evidence>
<keyword evidence="9" id="KW-0187">Copper transport</keyword>
<keyword evidence="15" id="KW-0406">Ion transport</keyword>
<evidence type="ECO:0000256" key="7">
    <source>
        <dbReference type="ARBA" id="ARBA00022737"/>
    </source>
</evidence>
<dbReference type="InterPro" id="IPR008250">
    <property type="entry name" value="ATPase_P-typ_transduc_dom_A_sf"/>
</dbReference>
<evidence type="ECO:0000256" key="1">
    <source>
        <dbReference type="ARBA" id="ARBA00004127"/>
    </source>
</evidence>
<dbReference type="SUPFAM" id="SSF56784">
    <property type="entry name" value="HAD-like"/>
    <property type="match status" value="1"/>
</dbReference>
<dbReference type="PROSITE" id="PS00154">
    <property type="entry name" value="ATPASE_E1_E2"/>
    <property type="match status" value="1"/>
</dbReference>
<dbReference type="PANTHER" id="PTHR43520:SF8">
    <property type="entry name" value="P-TYPE CU(+) TRANSPORTER"/>
    <property type="match status" value="1"/>
</dbReference>
<proteinExistence type="inferred from homology"/>
<keyword evidence="8 18" id="KW-0547">Nucleotide-binding</keyword>
<dbReference type="FunFam" id="3.30.70.100:FF:000005">
    <property type="entry name" value="Copper-exporting P-type ATPase A"/>
    <property type="match status" value="1"/>
</dbReference>
<comment type="subcellular location">
    <subcellularLocation>
        <location evidence="1">Endomembrane system</location>
        <topology evidence="1">Multi-pass membrane protein</topology>
    </subcellularLocation>
    <subcellularLocation>
        <location evidence="18">Membrane</location>
    </subcellularLocation>
</comment>
<feature type="transmembrane region" description="Helical" evidence="18">
    <location>
        <begin position="255"/>
        <end position="276"/>
    </location>
</feature>
<dbReference type="Proteomes" id="UP001214415">
    <property type="component" value="Chromosome 7"/>
</dbReference>
<evidence type="ECO:0000256" key="11">
    <source>
        <dbReference type="ARBA" id="ARBA00022842"/>
    </source>
</evidence>
<feature type="transmembrane region" description="Helical" evidence="18">
    <location>
        <begin position="210"/>
        <end position="235"/>
    </location>
</feature>
<dbReference type="InterPro" id="IPR023214">
    <property type="entry name" value="HAD_sf"/>
</dbReference>
<dbReference type="InterPro" id="IPR036163">
    <property type="entry name" value="HMA_dom_sf"/>
</dbReference>
<dbReference type="EC" id="7.2.2.8" evidence="3"/>
<dbReference type="GO" id="GO:0005507">
    <property type="term" value="F:copper ion binding"/>
    <property type="evidence" value="ECO:0007669"/>
    <property type="project" value="InterPro"/>
</dbReference>
<dbReference type="EMBL" id="CP119906">
    <property type="protein sequence ID" value="WFD24590.1"/>
    <property type="molecule type" value="Genomic_DNA"/>
</dbReference>
<dbReference type="NCBIfam" id="TIGR01494">
    <property type="entry name" value="ATPase_P-type"/>
    <property type="match status" value="1"/>
</dbReference>
<dbReference type="Pfam" id="PF00122">
    <property type="entry name" value="E1-E2_ATPase"/>
    <property type="match status" value="1"/>
</dbReference>
<dbReference type="GO" id="GO:0055070">
    <property type="term" value="P:copper ion homeostasis"/>
    <property type="evidence" value="ECO:0007669"/>
    <property type="project" value="TreeGrafter"/>
</dbReference>
<feature type="transmembrane region" description="Helical" evidence="18">
    <location>
        <begin position="444"/>
        <end position="469"/>
    </location>
</feature>
<dbReference type="AlphaFoldDB" id="A0AAF0EH94"/>
<name>A0AAF0EH94_9BASI</name>
<protein>
    <recommendedName>
        <fullName evidence="3">P-type Cu(+) transporter</fullName>
        <ecNumber evidence="3">7.2.2.8</ecNumber>
    </recommendedName>
    <alternativeName>
        <fullName evidence="17">Cu(2+)-ATPase</fullName>
    </alternativeName>
</protein>
<evidence type="ECO:0000256" key="3">
    <source>
        <dbReference type="ARBA" id="ARBA00012517"/>
    </source>
</evidence>
<evidence type="ECO:0000256" key="5">
    <source>
        <dbReference type="ARBA" id="ARBA00022692"/>
    </source>
</evidence>
<dbReference type="SUPFAM" id="SSF55008">
    <property type="entry name" value="HMA, heavy metal-associated domain"/>
    <property type="match status" value="2"/>
</dbReference>
<dbReference type="FunFam" id="3.30.70.100:FF:000001">
    <property type="entry name" value="ATPase copper transporting beta"/>
    <property type="match status" value="1"/>
</dbReference>
<dbReference type="PRINTS" id="PR00943">
    <property type="entry name" value="CUATPASE"/>
</dbReference>
<keyword evidence="16 18" id="KW-0472">Membrane</keyword>
<feature type="transmembrane region" description="Helical" evidence="18">
    <location>
        <begin position="858"/>
        <end position="877"/>
    </location>
</feature>
<dbReference type="PANTHER" id="PTHR43520">
    <property type="entry name" value="ATP7, ISOFORM B"/>
    <property type="match status" value="1"/>
</dbReference>
<evidence type="ECO:0000313" key="20">
    <source>
        <dbReference type="EMBL" id="WFD24590.1"/>
    </source>
</evidence>
<dbReference type="SUPFAM" id="SSF81653">
    <property type="entry name" value="Calcium ATPase, transduction domain A"/>
    <property type="match status" value="1"/>
</dbReference>
<sequence>MMGEAAPATPADAKRVELQVKGMTCGSCVSSIETMLGQQPGIRSVSVALLAERAVVEYDEAQGWTPQKVADEIDDIGFEAQVIEQAREDEVKISVYGMTCASCTTSVERALQKVPGVRSVTVSLSLQQAKVEFEHGKTSIRALVQAVEEVGYDAILFDDQDESQLSSLTRVREVQEWWRAFISCLYFAVPAFLLHMVLSRLAIARPVLHAQLIPGLFVKDVLALLLTLPVQFGVGQRFFSSAYKAFQHGTATMDTLVILGTMASWTFSVVSMLLALCCRSRDACMKPVTFFETSTMLITFVTLGRYLENAAKGRTSEALTRLMRLTPQKATIYEDEACTQERVVPVELLQAGDIVKLVPGERVAADGVVKRGESAVDESMITGEYVPVRKKPGSQVIGGTVNGTGSLDFVVTRAGKDTALSQIVTLVQEAQTSKAPIQAYADRVAAVFVPCIVVLSVCTLCVWLTVAYLFPPSWQPHMLRDTSHKLMECMKLCISVIVVACPCALGLSTPTAVMVGTGVGATHGILIKSGSSLEAACNVAHVVFDKTGTLTLGELRVVDRWDAKNVSARRTSALVHAVESRSEHVLAQALVRHCDSLASDLHSTIVVSEFEAIQGAGVRAKGVCEGQTHSVDIGRASLHAALLPPDVVAFCTPHEAQGCTIVYAWVDDVLVAAFALADTVKPDAARAVQLLHTMGMTCTMMTGDTLSTARAVAEAVGISQANVHAGLSPNGKLTLLHQQRSPPRAPPATRWAALVAALVPSTPTGVAMVGDGVNDSPALAAADVGIALSSGSDIAMGAASIVLMRNQIMDVPIAFMLCQRIFHQIRINYVWATMYNVVMIPLAMGVLLPWGIHMHPMMAGLAMALSSVSVVLSSLSLKGWHRPDTSLEPQEPSLLTKLGMMLSGWMRPRVAPADYMALNVA</sequence>
<dbReference type="GO" id="GO:0016887">
    <property type="term" value="F:ATP hydrolysis activity"/>
    <property type="evidence" value="ECO:0007669"/>
    <property type="project" value="InterPro"/>
</dbReference>
<evidence type="ECO:0000256" key="2">
    <source>
        <dbReference type="ARBA" id="ARBA00006024"/>
    </source>
</evidence>
<accession>A0AAF0EH94</accession>
<dbReference type="Pfam" id="PF00403">
    <property type="entry name" value="HMA"/>
    <property type="match status" value="2"/>
</dbReference>
<evidence type="ECO:0000256" key="10">
    <source>
        <dbReference type="ARBA" id="ARBA00022840"/>
    </source>
</evidence>
<keyword evidence="7" id="KW-0677">Repeat</keyword>
<dbReference type="InterPro" id="IPR006121">
    <property type="entry name" value="HMA_dom"/>
</dbReference>
<dbReference type="FunFam" id="2.70.150.10:FF:000002">
    <property type="entry name" value="Copper-transporting ATPase 1, putative"/>
    <property type="match status" value="1"/>
</dbReference>
<evidence type="ECO:0000259" key="19">
    <source>
        <dbReference type="PROSITE" id="PS50846"/>
    </source>
</evidence>
<dbReference type="InterPro" id="IPR018303">
    <property type="entry name" value="ATPase_P-typ_P_site"/>
</dbReference>
<dbReference type="InterPro" id="IPR023299">
    <property type="entry name" value="ATPase_P-typ_cyto_dom_N"/>
</dbReference>
<dbReference type="Gene3D" id="3.40.50.1000">
    <property type="entry name" value="HAD superfamily/HAD-like"/>
    <property type="match status" value="1"/>
</dbReference>
<keyword evidence="21" id="KW-1185">Reference proteome</keyword>
<keyword evidence="14" id="KW-0186">Copper</keyword>
<keyword evidence="4" id="KW-0813">Transport</keyword>
<dbReference type="PROSITE" id="PS01047">
    <property type="entry name" value="HMA_1"/>
    <property type="match status" value="2"/>
</dbReference>
<feature type="transmembrane region" description="Helical" evidence="18">
    <location>
        <begin position="829"/>
        <end position="852"/>
    </location>
</feature>
<dbReference type="InterPro" id="IPR023298">
    <property type="entry name" value="ATPase_P-typ_TM_dom_sf"/>
</dbReference>
<keyword evidence="12" id="KW-1278">Translocase</keyword>
<dbReference type="InterPro" id="IPR017969">
    <property type="entry name" value="Heavy-metal-associated_CS"/>
</dbReference>
<evidence type="ECO:0000256" key="15">
    <source>
        <dbReference type="ARBA" id="ARBA00023065"/>
    </source>
</evidence>
<evidence type="ECO:0000256" key="13">
    <source>
        <dbReference type="ARBA" id="ARBA00022989"/>
    </source>
</evidence>
<keyword evidence="11" id="KW-0460">Magnesium</keyword>
<organism evidence="20 21">
    <name type="scientific">Malassezia equina</name>
    <dbReference type="NCBI Taxonomy" id="1381935"/>
    <lineage>
        <taxon>Eukaryota</taxon>
        <taxon>Fungi</taxon>
        <taxon>Dikarya</taxon>
        <taxon>Basidiomycota</taxon>
        <taxon>Ustilaginomycotina</taxon>
        <taxon>Malasseziomycetes</taxon>
        <taxon>Malasseziales</taxon>
        <taxon>Malasseziaceae</taxon>
        <taxon>Malassezia</taxon>
    </lineage>
</organism>
<dbReference type="GO" id="GO:0140581">
    <property type="term" value="F:P-type monovalent copper transporter activity"/>
    <property type="evidence" value="ECO:0007669"/>
    <property type="project" value="UniProtKB-EC"/>
</dbReference>
<reference evidence="20" key="1">
    <citation type="submission" date="2023-03" db="EMBL/GenBank/DDBJ databases">
        <title>Mating type loci evolution in Malassezia.</title>
        <authorList>
            <person name="Coelho M.A."/>
        </authorList>
    </citation>
    <scope>NUCLEOTIDE SEQUENCE</scope>
    <source>
        <strain evidence="20">CBS 12830</strain>
    </source>
</reference>
<dbReference type="GO" id="GO:0012505">
    <property type="term" value="C:endomembrane system"/>
    <property type="evidence" value="ECO:0007669"/>
    <property type="project" value="UniProtKB-SubCell"/>
</dbReference>
<dbReference type="InterPro" id="IPR027256">
    <property type="entry name" value="P-typ_ATPase_IB"/>
</dbReference>
<dbReference type="GO" id="GO:0043682">
    <property type="term" value="F:P-type divalent copper transporter activity"/>
    <property type="evidence" value="ECO:0007669"/>
    <property type="project" value="TreeGrafter"/>
</dbReference>
<dbReference type="PRINTS" id="PR00942">
    <property type="entry name" value="CUATPASEI"/>
</dbReference>
<feature type="transmembrane region" description="Helical" evidence="18">
    <location>
        <begin position="489"/>
        <end position="507"/>
    </location>
</feature>
<dbReference type="CDD" id="cd00371">
    <property type="entry name" value="HMA"/>
    <property type="match status" value="2"/>
</dbReference>
<evidence type="ECO:0000256" key="12">
    <source>
        <dbReference type="ARBA" id="ARBA00022967"/>
    </source>
</evidence>
<dbReference type="InterPro" id="IPR059000">
    <property type="entry name" value="ATPase_P-type_domA"/>
</dbReference>
<dbReference type="Gene3D" id="3.40.1110.10">
    <property type="entry name" value="Calcium-transporting ATPase, cytoplasmic domain N"/>
    <property type="match status" value="1"/>
</dbReference>
<dbReference type="InterPro" id="IPR001757">
    <property type="entry name" value="P_typ_ATPase"/>
</dbReference>
<comment type="similarity">
    <text evidence="2 18">Belongs to the cation transport ATPase (P-type) (TC 3.A.3) family. Type IB subfamily.</text>
</comment>
<evidence type="ECO:0000256" key="14">
    <source>
        <dbReference type="ARBA" id="ARBA00023008"/>
    </source>
</evidence>
<evidence type="ECO:0000256" key="17">
    <source>
        <dbReference type="ARBA" id="ARBA00080126"/>
    </source>
</evidence>
<dbReference type="CDD" id="cd02094">
    <property type="entry name" value="P-type_ATPase_Cu-like"/>
    <property type="match status" value="1"/>
</dbReference>
<keyword evidence="5 18" id="KW-0812">Transmembrane</keyword>
<evidence type="ECO:0000256" key="6">
    <source>
        <dbReference type="ARBA" id="ARBA00022723"/>
    </source>
</evidence>
<evidence type="ECO:0000256" key="9">
    <source>
        <dbReference type="ARBA" id="ARBA00022796"/>
    </source>
</evidence>
<dbReference type="InterPro" id="IPR036412">
    <property type="entry name" value="HAD-like_sf"/>
</dbReference>
<dbReference type="SUPFAM" id="SSF81665">
    <property type="entry name" value="Calcium ATPase, transmembrane domain M"/>
    <property type="match status" value="1"/>
</dbReference>
<keyword evidence="6 18" id="KW-0479">Metal-binding</keyword>
<dbReference type="Pfam" id="PF00702">
    <property type="entry name" value="Hydrolase"/>
    <property type="match status" value="1"/>
</dbReference>
<evidence type="ECO:0000256" key="8">
    <source>
        <dbReference type="ARBA" id="ARBA00022741"/>
    </source>
</evidence>
<feature type="transmembrane region" description="Helical" evidence="18">
    <location>
        <begin position="177"/>
        <end position="198"/>
    </location>
</feature>